<keyword evidence="3" id="KW-1185">Reference proteome</keyword>
<evidence type="ECO:0000313" key="2">
    <source>
        <dbReference type="EMBL" id="KAF2666032.1"/>
    </source>
</evidence>
<dbReference type="OrthoDB" id="3029470at2759"/>
<dbReference type="EMBL" id="MU004239">
    <property type="protein sequence ID" value="KAF2666032.1"/>
    <property type="molecule type" value="Genomic_DNA"/>
</dbReference>
<feature type="region of interest" description="Disordered" evidence="1">
    <location>
        <begin position="1"/>
        <end position="26"/>
    </location>
</feature>
<reference evidence="2" key="1">
    <citation type="journal article" date="2020" name="Stud. Mycol.">
        <title>101 Dothideomycetes genomes: a test case for predicting lifestyles and emergence of pathogens.</title>
        <authorList>
            <person name="Haridas S."/>
            <person name="Albert R."/>
            <person name="Binder M."/>
            <person name="Bloem J."/>
            <person name="Labutti K."/>
            <person name="Salamov A."/>
            <person name="Andreopoulos B."/>
            <person name="Baker S."/>
            <person name="Barry K."/>
            <person name="Bills G."/>
            <person name="Bluhm B."/>
            <person name="Cannon C."/>
            <person name="Castanera R."/>
            <person name="Culley D."/>
            <person name="Daum C."/>
            <person name="Ezra D."/>
            <person name="Gonzalez J."/>
            <person name="Henrissat B."/>
            <person name="Kuo A."/>
            <person name="Liang C."/>
            <person name="Lipzen A."/>
            <person name="Lutzoni F."/>
            <person name="Magnuson J."/>
            <person name="Mondo S."/>
            <person name="Nolan M."/>
            <person name="Ohm R."/>
            <person name="Pangilinan J."/>
            <person name="Park H.-J."/>
            <person name="Ramirez L."/>
            <person name="Alfaro M."/>
            <person name="Sun H."/>
            <person name="Tritt A."/>
            <person name="Yoshinaga Y."/>
            <person name="Zwiers L.-H."/>
            <person name="Turgeon B."/>
            <person name="Goodwin S."/>
            <person name="Spatafora J."/>
            <person name="Crous P."/>
            <person name="Grigoriev I."/>
        </authorList>
    </citation>
    <scope>NUCLEOTIDE SEQUENCE</scope>
    <source>
        <strain evidence="2">CBS 115976</strain>
    </source>
</reference>
<gene>
    <name evidence="2" type="ORF">BT63DRAFT_458396</name>
</gene>
<dbReference type="Proteomes" id="UP000799302">
    <property type="component" value="Unassembled WGS sequence"/>
</dbReference>
<protein>
    <submittedName>
        <fullName evidence="2">Uncharacterized protein</fullName>
    </submittedName>
</protein>
<sequence>MGSSNSVEETLQAEPRQAGPFGVDLSDLPPAAPRTLDWEKCAHLHNTILGMAWATLGENRKPRSWWDHYFGVRDAGSAPLMDDYNSATANELEERLPDALICFLKSAGHEYPQSNDDSHFFYYLKELCSPTTILASLKGEWEHCWEIKDRYICLYDNIYEGFVVLDIIEMKARQSDDYDHEYREVVLEEIGEGAATWPTFESMLEAFVDMVAQGRITALDKDPELPAQEHPQDDWIMNLQMDVPWYLETMHDEKVVDRAVSAWHDLLSVISSRLPTPAVMTEPQYYGKQCINECNVPGLFIRKFLRRIALPSFTYIAPGLRVPSPDELSKQPFKDKTHADFPKCPGIKWRKPRQFLYYPFILLRTGKMLSQEKNQPVSTDIILHGDPWQYSSTFEAGLYLLPSAAMERPDGCRLLLPYPLTPQKWVKYGSGDLLHKEDRFDGLYQGQRQSRGMRHYLLLGEPQDPCSEWCLRLELLLQNWKDMVEKGHWKVDADGVAGGIDMFKEADSEDKWDLYHVPKTW</sequence>
<organism evidence="2 3">
    <name type="scientific">Microthyrium microscopicum</name>
    <dbReference type="NCBI Taxonomy" id="703497"/>
    <lineage>
        <taxon>Eukaryota</taxon>
        <taxon>Fungi</taxon>
        <taxon>Dikarya</taxon>
        <taxon>Ascomycota</taxon>
        <taxon>Pezizomycotina</taxon>
        <taxon>Dothideomycetes</taxon>
        <taxon>Dothideomycetes incertae sedis</taxon>
        <taxon>Microthyriales</taxon>
        <taxon>Microthyriaceae</taxon>
        <taxon>Microthyrium</taxon>
    </lineage>
</organism>
<name>A0A6A6U1P7_9PEZI</name>
<evidence type="ECO:0000256" key="1">
    <source>
        <dbReference type="SAM" id="MobiDB-lite"/>
    </source>
</evidence>
<proteinExistence type="predicted"/>
<accession>A0A6A6U1P7</accession>
<evidence type="ECO:0000313" key="3">
    <source>
        <dbReference type="Proteomes" id="UP000799302"/>
    </source>
</evidence>
<dbReference type="AlphaFoldDB" id="A0A6A6U1P7"/>